<keyword evidence="1" id="KW-1133">Transmembrane helix</keyword>
<proteinExistence type="predicted"/>
<evidence type="ECO:0000313" key="3">
    <source>
        <dbReference type="Proteomes" id="UP000005234"/>
    </source>
</evidence>
<reference evidence="2" key="1">
    <citation type="submission" date="2012-02" db="EMBL/GenBank/DDBJ databases">
        <title>The complete genome of Frateuria aurantia DSM 6220.</title>
        <authorList>
            <consortium name="US DOE Joint Genome Institute (JGI-PGF)"/>
            <person name="Lucas S."/>
            <person name="Copeland A."/>
            <person name="Lapidus A."/>
            <person name="Glavina del Rio T."/>
            <person name="Dalin E."/>
            <person name="Tice H."/>
            <person name="Bruce D."/>
            <person name="Goodwin L."/>
            <person name="Pitluck S."/>
            <person name="Peters L."/>
            <person name="Ovchinnikova G."/>
            <person name="Teshima H."/>
            <person name="Kyrpides N."/>
            <person name="Mavromatis K."/>
            <person name="Ivanova N."/>
            <person name="Brettin T."/>
            <person name="Detter J.C."/>
            <person name="Han C."/>
            <person name="Larimer F."/>
            <person name="Land M."/>
            <person name="Hauser L."/>
            <person name="Markowitz V."/>
            <person name="Cheng J.-F."/>
            <person name="Hugenholtz P."/>
            <person name="Woyke T."/>
            <person name="Wu D."/>
            <person name="Brambilla E."/>
            <person name="Klenk H.-P."/>
            <person name="Eisen J.A."/>
        </authorList>
    </citation>
    <scope>NUCLEOTIDE SEQUENCE</scope>
    <source>
        <strain evidence="2">DSM 6220</strain>
    </source>
</reference>
<keyword evidence="3" id="KW-1185">Reference proteome</keyword>
<keyword evidence="1" id="KW-0472">Membrane</keyword>
<evidence type="ECO:0000256" key="1">
    <source>
        <dbReference type="SAM" id="Phobius"/>
    </source>
</evidence>
<dbReference type="KEGG" id="fau:Fraau_1230"/>
<name>H8L4K1_FRAAD</name>
<gene>
    <name evidence="2" type="ordered locus">Fraau_1230</name>
</gene>
<dbReference type="HOGENOM" id="CLU_3099093_0_0_6"/>
<evidence type="ECO:0000313" key="2">
    <source>
        <dbReference type="EMBL" id="AFC85677.1"/>
    </source>
</evidence>
<organism evidence="2 3">
    <name type="scientific">Frateuria aurantia (strain ATCC 33424 / DSM 6220 / KCTC 2777 / LMG 1558 / NBRC 3245 / NCIMB 13370)</name>
    <name type="common">Acetobacter aurantius</name>
    <dbReference type="NCBI Taxonomy" id="767434"/>
    <lineage>
        <taxon>Bacteria</taxon>
        <taxon>Pseudomonadati</taxon>
        <taxon>Pseudomonadota</taxon>
        <taxon>Gammaproteobacteria</taxon>
        <taxon>Lysobacterales</taxon>
        <taxon>Rhodanobacteraceae</taxon>
        <taxon>Frateuria</taxon>
    </lineage>
</organism>
<protein>
    <submittedName>
        <fullName evidence="2">Uncharacterized protein</fullName>
    </submittedName>
</protein>
<accession>H8L4K1</accession>
<keyword evidence="1" id="KW-0812">Transmembrane</keyword>
<dbReference type="Proteomes" id="UP000005234">
    <property type="component" value="Chromosome"/>
</dbReference>
<dbReference type="AlphaFoldDB" id="H8L4K1"/>
<sequence length="51" mass="5893">MAGSHVYWISTALLCLLYIASAILYIIRRDWVRRTFAELGYPGYLVTVRPC</sequence>
<dbReference type="EMBL" id="CP003350">
    <property type="protein sequence ID" value="AFC85677.1"/>
    <property type="molecule type" value="Genomic_DNA"/>
</dbReference>
<feature type="transmembrane region" description="Helical" evidence="1">
    <location>
        <begin position="6"/>
        <end position="27"/>
    </location>
</feature>
<dbReference type="STRING" id="767434.Fraau_1230"/>